<protein>
    <submittedName>
        <fullName evidence="5">Sugar ABC transporter substrate-binding protein</fullName>
    </submittedName>
</protein>
<dbReference type="GO" id="GO:0015768">
    <property type="term" value="P:maltose transport"/>
    <property type="evidence" value="ECO:0007669"/>
    <property type="project" value="TreeGrafter"/>
</dbReference>
<reference evidence="5" key="1">
    <citation type="submission" date="2021-01" db="EMBL/GenBank/DDBJ databases">
        <title>Description of Breznakiella homolactica.</title>
        <authorList>
            <person name="Song Y."/>
            <person name="Brune A."/>
        </authorList>
    </citation>
    <scope>NUCLEOTIDE SEQUENCE</scope>
    <source>
        <strain evidence="5">RmG30</strain>
    </source>
</reference>
<dbReference type="Pfam" id="PF01547">
    <property type="entry name" value="SBP_bac_1"/>
    <property type="match status" value="1"/>
</dbReference>
<evidence type="ECO:0000256" key="1">
    <source>
        <dbReference type="ARBA" id="ARBA00008520"/>
    </source>
</evidence>
<evidence type="ECO:0000313" key="5">
    <source>
        <dbReference type="EMBL" id="QQO09620.1"/>
    </source>
</evidence>
<dbReference type="GO" id="GO:0055052">
    <property type="term" value="C:ATP-binding cassette (ABC) transporter complex, substrate-binding subunit-containing"/>
    <property type="evidence" value="ECO:0007669"/>
    <property type="project" value="TreeGrafter"/>
</dbReference>
<dbReference type="PANTHER" id="PTHR30061">
    <property type="entry name" value="MALTOSE-BINDING PERIPLASMIC PROTEIN"/>
    <property type="match status" value="1"/>
</dbReference>
<dbReference type="RefSeq" id="WP_215626923.1">
    <property type="nucleotide sequence ID" value="NZ_CP067089.2"/>
</dbReference>
<feature type="signal peptide" evidence="4">
    <location>
        <begin position="1"/>
        <end position="20"/>
    </location>
</feature>
<name>A0A7T8BB33_9SPIR</name>
<dbReference type="GO" id="GO:1901982">
    <property type="term" value="F:maltose binding"/>
    <property type="evidence" value="ECO:0007669"/>
    <property type="project" value="TreeGrafter"/>
</dbReference>
<dbReference type="AlphaFoldDB" id="A0A7T8BB33"/>
<dbReference type="EMBL" id="CP067089">
    <property type="protein sequence ID" value="QQO09620.1"/>
    <property type="molecule type" value="Genomic_DNA"/>
</dbReference>
<organism evidence="5 6">
    <name type="scientific">Breznakiella homolactica</name>
    <dbReference type="NCBI Taxonomy" id="2798577"/>
    <lineage>
        <taxon>Bacteria</taxon>
        <taxon>Pseudomonadati</taxon>
        <taxon>Spirochaetota</taxon>
        <taxon>Spirochaetia</taxon>
        <taxon>Spirochaetales</taxon>
        <taxon>Breznakiellaceae</taxon>
        <taxon>Breznakiella</taxon>
    </lineage>
</organism>
<gene>
    <name evidence="5" type="ORF">JFL75_01500</name>
</gene>
<keyword evidence="2" id="KW-0813">Transport</keyword>
<evidence type="ECO:0000256" key="3">
    <source>
        <dbReference type="ARBA" id="ARBA00022729"/>
    </source>
</evidence>
<dbReference type="PANTHER" id="PTHR30061:SF50">
    <property type="entry name" value="MALTOSE_MALTODEXTRIN-BINDING PERIPLASMIC PROTEIN"/>
    <property type="match status" value="1"/>
</dbReference>
<accession>A0A7T8BB33</accession>
<dbReference type="CDD" id="cd13585">
    <property type="entry name" value="PBP2_TMBP_like"/>
    <property type="match status" value="1"/>
</dbReference>
<comment type="similarity">
    <text evidence="1">Belongs to the bacterial solute-binding protein 1 family.</text>
</comment>
<keyword evidence="3 4" id="KW-0732">Signal</keyword>
<evidence type="ECO:0000313" key="6">
    <source>
        <dbReference type="Proteomes" id="UP000595917"/>
    </source>
</evidence>
<feature type="chain" id="PRO_5031276777" evidence="4">
    <location>
        <begin position="21"/>
        <end position="423"/>
    </location>
</feature>
<proteinExistence type="inferred from homology"/>
<dbReference type="KEGG" id="bhc:JFL75_01500"/>
<dbReference type="SUPFAM" id="SSF53850">
    <property type="entry name" value="Periplasmic binding protein-like II"/>
    <property type="match status" value="1"/>
</dbReference>
<evidence type="ECO:0000256" key="4">
    <source>
        <dbReference type="SAM" id="SignalP"/>
    </source>
</evidence>
<evidence type="ECO:0000256" key="2">
    <source>
        <dbReference type="ARBA" id="ARBA00022448"/>
    </source>
</evidence>
<dbReference type="InterPro" id="IPR006059">
    <property type="entry name" value="SBP"/>
</dbReference>
<dbReference type="Proteomes" id="UP000595917">
    <property type="component" value="Chromosome"/>
</dbReference>
<dbReference type="Gene3D" id="3.40.190.10">
    <property type="entry name" value="Periplasmic binding protein-like II"/>
    <property type="match status" value="1"/>
</dbReference>
<dbReference type="GO" id="GO:0042956">
    <property type="term" value="P:maltodextrin transmembrane transport"/>
    <property type="evidence" value="ECO:0007669"/>
    <property type="project" value="TreeGrafter"/>
</dbReference>
<sequence length="423" mass="46362">MKKAISVVCMLLAFSAAVFAGGSGDSGSAKQGSGIVWCGWSGEEEASREIFTWMRTSWEEQNPGKTVTWIGWPWAETATQLVIRNQGNERIDIAQVDIGIFATIAATGSLADWNDLAGTGYLKDNFEEASLAVGQIGGKQLGLPWSIASIGMIYNPEILAKAGYSEPPKTVAEFEQCLEAIAKLPGDIIPYGVATKDATAANDFMPWLWTFGGRMYDANGNVTVNNTQGVQALTWYKNLMDKKLIRTNMSRFDARQLFAQGRIAFYDDAILAKGIAVGNGVPEDRLPQVARPMVRPVLNTGDKPRSMMWGHMLVVFNKSNDKDDAVSFAKHLVSKDVSMRYFSRNGMPPVLKPVIASPEVQNDYWVSNWSRITATGEIGEFDLNPQKNQLTTIIAEELQACLTGDKTPQKAADDAASRMKNVR</sequence>
<keyword evidence="6" id="KW-1185">Reference proteome</keyword>